<evidence type="ECO:0000313" key="2">
    <source>
        <dbReference type="Proteomes" id="UP000553632"/>
    </source>
</evidence>
<organism evidence="1 2">
    <name type="scientific">Perkinsus olseni</name>
    <name type="common">Perkinsus atlanticus</name>
    <dbReference type="NCBI Taxonomy" id="32597"/>
    <lineage>
        <taxon>Eukaryota</taxon>
        <taxon>Sar</taxon>
        <taxon>Alveolata</taxon>
        <taxon>Perkinsozoa</taxon>
        <taxon>Perkinsea</taxon>
        <taxon>Perkinsida</taxon>
        <taxon>Perkinsidae</taxon>
        <taxon>Perkinsus</taxon>
    </lineage>
</organism>
<dbReference type="AlphaFoldDB" id="A0A7J6TLD0"/>
<proteinExistence type="predicted"/>
<accession>A0A7J6TLD0</accession>
<dbReference type="EMBL" id="JABANO010009961">
    <property type="protein sequence ID" value="KAF4745935.1"/>
    <property type="molecule type" value="Genomic_DNA"/>
</dbReference>
<keyword evidence="2" id="KW-1185">Reference proteome</keyword>
<sequence length="106" mass="12101">VTVWIHITMAFHLKYDSSRDSIIRVIYKHKCHLHIKLAHTVEDIGNNDAVVRVVFPDDMTPLKGDVRYTLAITALPLPVDEVGWFPMRLGGAELTNSEDTYPHYTL</sequence>
<dbReference type="Proteomes" id="UP000553632">
    <property type="component" value="Unassembled WGS sequence"/>
</dbReference>
<feature type="non-terminal residue" evidence="1">
    <location>
        <position position="1"/>
    </location>
</feature>
<feature type="non-terminal residue" evidence="1">
    <location>
        <position position="106"/>
    </location>
</feature>
<evidence type="ECO:0000313" key="1">
    <source>
        <dbReference type="EMBL" id="KAF4745935.1"/>
    </source>
</evidence>
<gene>
    <name evidence="1" type="ORF">FOZ63_001275</name>
</gene>
<name>A0A7J6TLD0_PEROL</name>
<comment type="caution">
    <text evidence="1">The sequence shown here is derived from an EMBL/GenBank/DDBJ whole genome shotgun (WGS) entry which is preliminary data.</text>
</comment>
<reference evidence="1 2" key="1">
    <citation type="submission" date="2020-04" db="EMBL/GenBank/DDBJ databases">
        <title>Perkinsus olseni comparative genomics.</title>
        <authorList>
            <person name="Bogema D.R."/>
        </authorList>
    </citation>
    <scope>NUCLEOTIDE SEQUENCE [LARGE SCALE GENOMIC DNA]</scope>
    <source>
        <strain evidence="1 2">ATCC PRA-207</strain>
    </source>
</reference>
<protein>
    <submittedName>
        <fullName evidence="1">Uncharacterized protein</fullName>
    </submittedName>
</protein>